<dbReference type="InterPro" id="IPR023393">
    <property type="entry name" value="START-like_dom_sf"/>
</dbReference>
<reference evidence="1 2" key="1">
    <citation type="submission" date="2016-10" db="EMBL/GenBank/DDBJ databases">
        <authorList>
            <person name="de Groot N.N."/>
        </authorList>
    </citation>
    <scope>NUCLEOTIDE SEQUENCE [LARGE SCALE GENOMIC DNA]</scope>
    <source>
        <strain evidence="1 2">DSM 6793</strain>
    </source>
</reference>
<gene>
    <name evidence="1" type="ORF">SAMN05421780_104187</name>
</gene>
<keyword evidence="2" id="KW-1185">Reference proteome</keyword>
<dbReference type="Gene3D" id="3.30.530.20">
    <property type="match status" value="1"/>
</dbReference>
<accession>A0A1I1I431</accession>
<dbReference type="EMBL" id="FOLE01000004">
    <property type="protein sequence ID" value="SFC30562.1"/>
    <property type="molecule type" value="Genomic_DNA"/>
</dbReference>
<dbReference type="STRING" id="927664.SAMN05421780_104187"/>
<evidence type="ECO:0000313" key="1">
    <source>
        <dbReference type="EMBL" id="SFC30562.1"/>
    </source>
</evidence>
<sequence length="148" mass="17953">MQFKITTLVAKPLEQVFDGFDERLFVEMNPPFPFPRVRVLRFDGCRLRDEVHLQLCFLGFFRQSWISIITQKELNANEINFTDTGYTLPVFLRQWKHQHILQRTNGDKTLITDHVNFEAATWLPNWLLYPMLYLMFSFRKPIYRRFFK</sequence>
<dbReference type="SUPFAM" id="SSF55961">
    <property type="entry name" value="Bet v1-like"/>
    <property type="match status" value="1"/>
</dbReference>
<dbReference type="OrthoDB" id="838246at2"/>
<name>A0A1I1I431_9BACT</name>
<protein>
    <submittedName>
        <fullName evidence="1">Ligand-binding SRPBCC domain-containing protein</fullName>
    </submittedName>
</protein>
<evidence type="ECO:0000313" key="2">
    <source>
        <dbReference type="Proteomes" id="UP000199514"/>
    </source>
</evidence>
<dbReference type="AlphaFoldDB" id="A0A1I1I431"/>
<proteinExistence type="predicted"/>
<dbReference type="RefSeq" id="WP_091510923.1">
    <property type="nucleotide sequence ID" value="NZ_FOLE01000004.1"/>
</dbReference>
<dbReference type="Proteomes" id="UP000199514">
    <property type="component" value="Unassembled WGS sequence"/>
</dbReference>
<organism evidence="1 2">
    <name type="scientific">Flexibacter flexilis DSM 6793</name>
    <dbReference type="NCBI Taxonomy" id="927664"/>
    <lineage>
        <taxon>Bacteria</taxon>
        <taxon>Pseudomonadati</taxon>
        <taxon>Bacteroidota</taxon>
        <taxon>Cytophagia</taxon>
        <taxon>Cytophagales</taxon>
        <taxon>Flexibacteraceae</taxon>
        <taxon>Flexibacter</taxon>
    </lineage>
</organism>